<keyword evidence="1" id="KW-1133">Transmembrane helix</keyword>
<accession>A0A1C1CGQ2</accession>
<keyword evidence="1" id="KW-0812">Transmembrane</keyword>
<organism evidence="3 4">
    <name type="scientific">Cladophialophora carrionii</name>
    <dbReference type="NCBI Taxonomy" id="86049"/>
    <lineage>
        <taxon>Eukaryota</taxon>
        <taxon>Fungi</taxon>
        <taxon>Dikarya</taxon>
        <taxon>Ascomycota</taxon>
        <taxon>Pezizomycotina</taxon>
        <taxon>Eurotiomycetes</taxon>
        <taxon>Chaetothyriomycetidae</taxon>
        <taxon>Chaetothyriales</taxon>
        <taxon>Herpotrichiellaceae</taxon>
        <taxon>Cladophialophora</taxon>
    </lineage>
</organism>
<sequence length="508" mass="56375">MEQSGSVYRLLITDQAPAAAAYFESRVDACFSPDIGQVQLTVLSGNNAGSFMRPESPASEAFPPAPVDVGNQSLADGRRRVPEPLEIRLPSELSAIQRLHRAEVLAKPPQHIPFILSDISAEISGLIPHLRFYGFQLKAVTQTMVLVCAAPSAADADQQECTYVLRFVELNNRGETNPWSLRQTLVFHRQSTESMWLFISLSGSMTSMLGSQFTPGADLFQDPFALHLLLINTAAATWRRYLAYIAQEVRNVAEQAILVDFEHDGAHLGELEQRQYLKQLEDMITSLISAVASSLDVCSTLRSNHTKYTQIRVGLSDQPSLQRRKNLFDQVLSEKERELRHHRAQAGVLRMRIRSAEALVANILDLGNGNSLRLLAIEAQKENKAMQGITTKGLKDAAAVKVLTIITLVYLPTTAVLNFFSTSFVNFDTNRNGGATLTVAGNWWIALAVAAPLTVLTIYIWSFYVDTFVYNNPPAWWRWVSSWLNYLAATHTWKLRNTGPAGQGMNGA</sequence>
<feature type="transmembrane region" description="Helical" evidence="1">
    <location>
        <begin position="402"/>
        <end position="421"/>
    </location>
</feature>
<comment type="caution">
    <text evidence="3">The sequence shown here is derived from an EMBL/GenBank/DDBJ whole genome shotgun (WGS) entry which is preliminary data.</text>
</comment>
<feature type="domain" description="CorA-like transporter" evidence="2">
    <location>
        <begin position="158"/>
        <end position="256"/>
    </location>
</feature>
<gene>
    <name evidence="3" type="ORF">CLCR_03385</name>
</gene>
<evidence type="ECO:0000313" key="4">
    <source>
        <dbReference type="Proteomes" id="UP000094526"/>
    </source>
</evidence>
<evidence type="ECO:0000259" key="2">
    <source>
        <dbReference type="Pfam" id="PF26616"/>
    </source>
</evidence>
<keyword evidence="4" id="KW-1185">Reference proteome</keyword>
<proteinExistence type="predicted"/>
<name>A0A1C1CGQ2_9EURO</name>
<feature type="transmembrane region" description="Helical" evidence="1">
    <location>
        <begin position="441"/>
        <end position="461"/>
    </location>
</feature>
<reference evidence="4" key="1">
    <citation type="submission" date="2015-07" db="EMBL/GenBank/DDBJ databases">
        <authorList>
            <person name="Teixeira M.M."/>
            <person name="Souza R.C."/>
            <person name="Almeida L.G."/>
            <person name="Vicente V.A."/>
            <person name="de Hoog S."/>
            <person name="Bocca A.L."/>
            <person name="de Almeida S.R."/>
            <person name="Vasconcelos A.T."/>
            <person name="Felipe M.S."/>
        </authorList>
    </citation>
    <scope>NUCLEOTIDE SEQUENCE [LARGE SCALE GENOMIC DNA]</scope>
    <source>
        <strain evidence="4">KSF</strain>
    </source>
</reference>
<dbReference type="eggNOG" id="ENOG502TKV1">
    <property type="taxonomic scope" value="Eukaryota"/>
</dbReference>
<evidence type="ECO:0000256" key="1">
    <source>
        <dbReference type="SAM" id="Phobius"/>
    </source>
</evidence>
<keyword evidence="1" id="KW-0472">Membrane</keyword>
<dbReference type="OrthoDB" id="4160576at2759"/>
<dbReference type="Gene3D" id="1.20.58.340">
    <property type="entry name" value="Magnesium transport protein CorA, transmembrane region"/>
    <property type="match status" value="1"/>
</dbReference>
<dbReference type="AlphaFoldDB" id="A0A1C1CGQ2"/>
<protein>
    <recommendedName>
        <fullName evidence="2">CorA-like transporter domain-containing protein</fullName>
    </recommendedName>
</protein>
<dbReference type="InterPro" id="IPR058257">
    <property type="entry name" value="CorA-like_dom"/>
</dbReference>
<evidence type="ECO:0000313" key="3">
    <source>
        <dbReference type="EMBL" id="OCT47646.1"/>
    </source>
</evidence>
<dbReference type="VEuPathDB" id="FungiDB:G647_10396"/>
<dbReference type="EMBL" id="LGRB01000013">
    <property type="protein sequence ID" value="OCT47646.1"/>
    <property type="molecule type" value="Genomic_DNA"/>
</dbReference>
<dbReference type="STRING" id="86049.A0A1C1CGQ2"/>
<dbReference type="VEuPathDB" id="FungiDB:CLCR_03385"/>
<dbReference type="Pfam" id="PF26616">
    <property type="entry name" value="CorA-like"/>
    <property type="match status" value="1"/>
</dbReference>
<dbReference type="Proteomes" id="UP000094526">
    <property type="component" value="Unassembled WGS sequence"/>
</dbReference>